<proteinExistence type="predicted"/>
<dbReference type="AlphaFoldDB" id="K2S2S9"/>
<dbReference type="InParanoid" id="K2S2S9"/>
<evidence type="ECO:0000313" key="2">
    <source>
        <dbReference type="Proteomes" id="UP000007129"/>
    </source>
</evidence>
<gene>
    <name evidence="1" type="ORF">MPH_11988</name>
</gene>
<reference evidence="1 2" key="1">
    <citation type="journal article" date="2012" name="BMC Genomics">
        <title>Tools to kill: Genome of one of the most destructive plant pathogenic fungi Macrophomina phaseolina.</title>
        <authorList>
            <person name="Islam M.S."/>
            <person name="Haque M.S."/>
            <person name="Islam M.M."/>
            <person name="Emdad E.M."/>
            <person name="Halim A."/>
            <person name="Hossen Q.M.M."/>
            <person name="Hossain M.Z."/>
            <person name="Ahmed B."/>
            <person name="Rahim S."/>
            <person name="Rahman M.S."/>
            <person name="Alam M.M."/>
            <person name="Hou S."/>
            <person name="Wan X."/>
            <person name="Saito J.A."/>
            <person name="Alam M."/>
        </authorList>
    </citation>
    <scope>NUCLEOTIDE SEQUENCE [LARGE SCALE GENOMIC DNA]</scope>
    <source>
        <strain evidence="1 2">MS6</strain>
    </source>
</reference>
<organism evidence="1 2">
    <name type="scientific">Macrophomina phaseolina (strain MS6)</name>
    <name type="common">Charcoal rot fungus</name>
    <dbReference type="NCBI Taxonomy" id="1126212"/>
    <lineage>
        <taxon>Eukaryota</taxon>
        <taxon>Fungi</taxon>
        <taxon>Dikarya</taxon>
        <taxon>Ascomycota</taxon>
        <taxon>Pezizomycotina</taxon>
        <taxon>Dothideomycetes</taxon>
        <taxon>Dothideomycetes incertae sedis</taxon>
        <taxon>Botryosphaeriales</taxon>
        <taxon>Botryosphaeriaceae</taxon>
        <taxon>Macrophomina</taxon>
    </lineage>
</organism>
<dbReference type="HOGENOM" id="CLU_1555572_0_0_1"/>
<accession>K2S2S9</accession>
<sequence>MIDSAALLGLFCNPRFGPSCSIQDIVRLSRGNKITCWSRQSGHYALYVSTLVFRCLFQRCQGTHELGDLWRSQKKKKKKQARLNASFMDDTSPLSKLSQVEKHHSHPALDRCSIIPWPLSFPIIRIALQLLLHAKISPFLASFTVPNMNHAAFGRCYHRQLGHCQAVTAING</sequence>
<dbReference type="Proteomes" id="UP000007129">
    <property type="component" value="Unassembled WGS sequence"/>
</dbReference>
<evidence type="ECO:0000313" key="1">
    <source>
        <dbReference type="EMBL" id="EKG10985.1"/>
    </source>
</evidence>
<dbReference type="EMBL" id="AHHD01000500">
    <property type="protein sequence ID" value="EKG10985.1"/>
    <property type="molecule type" value="Genomic_DNA"/>
</dbReference>
<name>K2S2S9_MACPH</name>
<protein>
    <submittedName>
        <fullName evidence="1">Uncharacterized protein</fullName>
    </submittedName>
</protein>
<comment type="caution">
    <text evidence="1">The sequence shown here is derived from an EMBL/GenBank/DDBJ whole genome shotgun (WGS) entry which is preliminary data.</text>
</comment>
<dbReference type="VEuPathDB" id="FungiDB:MPH_11988"/>